<dbReference type="EMBL" id="CP101471">
    <property type="protein sequence ID" value="UTT53843.1"/>
    <property type="molecule type" value="Genomic_DNA"/>
</dbReference>
<organism evidence="1 2">
    <name type="scientific">Microbacterium maritypicum</name>
    <name type="common">Microbacterium liquefaciens</name>
    <dbReference type="NCBI Taxonomy" id="33918"/>
    <lineage>
        <taxon>Bacteria</taxon>
        <taxon>Bacillati</taxon>
        <taxon>Actinomycetota</taxon>
        <taxon>Actinomycetes</taxon>
        <taxon>Micrococcales</taxon>
        <taxon>Microbacteriaceae</taxon>
        <taxon>Microbacterium</taxon>
    </lineage>
</organism>
<name>A0ACD4B8C7_MICMQ</name>
<dbReference type="Proteomes" id="UP001060245">
    <property type="component" value="Chromosome"/>
</dbReference>
<keyword evidence="2" id="KW-1185">Reference proteome</keyword>
<evidence type="ECO:0000313" key="2">
    <source>
        <dbReference type="Proteomes" id="UP001060245"/>
    </source>
</evidence>
<accession>A0ACD4B8C7</accession>
<reference evidence="1" key="1">
    <citation type="submission" date="2022-07" db="EMBL/GenBank/DDBJ databases">
        <title>Complete genome of DND4.</title>
        <authorList>
            <person name="Cao G."/>
        </authorList>
    </citation>
    <scope>NUCLEOTIDE SEQUENCE</scope>
    <source>
        <strain evidence="1">DND4</strain>
    </source>
</reference>
<evidence type="ECO:0000313" key="1">
    <source>
        <dbReference type="EMBL" id="UTT53843.1"/>
    </source>
</evidence>
<proteinExistence type="predicted"/>
<protein>
    <submittedName>
        <fullName evidence="1">Uncharacterized protein</fullName>
    </submittedName>
</protein>
<gene>
    <name evidence="1" type="ORF">NMQ05_04475</name>
</gene>
<sequence length="130" mass="14243">MNADEKVIARDQGKCARCGRHVAHLQRGIAWSIHHRRPRGAGGTVLAWVMAVANLIILCGSGTTGCHGWVESHRREAREQGFLVPLNGVEKADEVAIRHFTLGLVYLNDEGGWVPVEEGPTPESTWKDVA</sequence>